<dbReference type="InterPro" id="IPR000123">
    <property type="entry name" value="Reverse_transcriptase_msDNA"/>
</dbReference>
<evidence type="ECO:0000313" key="12">
    <source>
        <dbReference type="Proteomes" id="UP000180133"/>
    </source>
</evidence>
<comment type="catalytic activity">
    <reaction evidence="9">
        <text>DNA(n) + a 2'-deoxyribonucleoside 5'-triphosphate = DNA(n+1) + diphosphate</text>
        <dbReference type="Rhea" id="RHEA:22508"/>
        <dbReference type="Rhea" id="RHEA-COMP:17339"/>
        <dbReference type="Rhea" id="RHEA-COMP:17340"/>
        <dbReference type="ChEBI" id="CHEBI:33019"/>
        <dbReference type="ChEBI" id="CHEBI:61560"/>
        <dbReference type="ChEBI" id="CHEBI:173112"/>
        <dbReference type="EC" id="2.7.7.49"/>
    </reaction>
</comment>
<evidence type="ECO:0000256" key="1">
    <source>
        <dbReference type="ARBA" id="ARBA00012493"/>
    </source>
</evidence>
<dbReference type="InterPro" id="IPR043502">
    <property type="entry name" value="DNA/RNA_pol_sf"/>
</dbReference>
<keyword evidence="3" id="KW-0548">Nucleotidyltransferase</keyword>
<dbReference type="PRINTS" id="PR00866">
    <property type="entry name" value="RNADNAPOLMS"/>
</dbReference>
<evidence type="ECO:0000259" key="10">
    <source>
        <dbReference type="PROSITE" id="PS50878"/>
    </source>
</evidence>
<evidence type="ECO:0000256" key="3">
    <source>
        <dbReference type="ARBA" id="ARBA00022695"/>
    </source>
</evidence>
<dbReference type="EC" id="2.7.7.49" evidence="1"/>
<keyword evidence="7" id="KW-0051">Antiviral defense</keyword>
<evidence type="ECO:0000256" key="5">
    <source>
        <dbReference type="ARBA" id="ARBA00022842"/>
    </source>
</evidence>
<dbReference type="EMBL" id="MKFT01000002">
    <property type="protein sequence ID" value="OHY95610.1"/>
    <property type="molecule type" value="Genomic_DNA"/>
</dbReference>
<evidence type="ECO:0000256" key="8">
    <source>
        <dbReference type="ARBA" id="ARBA00034120"/>
    </source>
</evidence>
<keyword evidence="5" id="KW-0460">Magnesium</keyword>
<accession>A0ABX3DD27</accession>
<organism evidence="11 12">
    <name type="scientific">Vibrio rotiferianus</name>
    <dbReference type="NCBI Taxonomy" id="190895"/>
    <lineage>
        <taxon>Bacteria</taxon>
        <taxon>Pseudomonadati</taxon>
        <taxon>Pseudomonadota</taxon>
        <taxon>Gammaproteobacteria</taxon>
        <taxon>Vibrionales</taxon>
        <taxon>Vibrionaceae</taxon>
        <taxon>Vibrio</taxon>
    </lineage>
</organism>
<dbReference type="InterPro" id="IPR000477">
    <property type="entry name" value="RT_dom"/>
</dbReference>
<dbReference type="Proteomes" id="UP000180133">
    <property type="component" value="Unassembled WGS sequence"/>
</dbReference>
<keyword evidence="6" id="KW-0695">RNA-directed DNA polymerase</keyword>
<feature type="domain" description="Reverse transcriptase" evidence="10">
    <location>
        <begin position="42"/>
        <end position="279"/>
    </location>
</feature>
<keyword evidence="4" id="KW-0479">Metal-binding</keyword>
<gene>
    <name evidence="11" type="ORF">BI375_12655</name>
</gene>
<dbReference type="InterPro" id="IPR051083">
    <property type="entry name" value="GrpII_Intron_Splice-Mob/Def"/>
</dbReference>
<evidence type="ECO:0000256" key="4">
    <source>
        <dbReference type="ARBA" id="ARBA00022723"/>
    </source>
</evidence>
<comment type="similarity">
    <text evidence="8">Belongs to the bacterial reverse transcriptase family.</text>
</comment>
<protein>
    <recommendedName>
        <fullName evidence="1">RNA-directed DNA polymerase</fullName>
        <ecNumber evidence="1">2.7.7.49</ecNumber>
    </recommendedName>
</protein>
<dbReference type="CDD" id="cd03487">
    <property type="entry name" value="RT_Bac_retron_II"/>
    <property type="match status" value="1"/>
</dbReference>
<name>A0ABX3DD27_9VIBR</name>
<dbReference type="RefSeq" id="WP_071235437.1">
    <property type="nucleotide sequence ID" value="NZ_KV861320.1"/>
</dbReference>
<dbReference type="PROSITE" id="PS50878">
    <property type="entry name" value="RT_POL"/>
    <property type="match status" value="1"/>
</dbReference>
<keyword evidence="2" id="KW-0808">Transferase</keyword>
<keyword evidence="12" id="KW-1185">Reference proteome</keyword>
<evidence type="ECO:0000256" key="7">
    <source>
        <dbReference type="ARBA" id="ARBA00023118"/>
    </source>
</evidence>
<comment type="caution">
    <text evidence="11">The sequence shown here is derived from an EMBL/GenBank/DDBJ whole genome shotgun (WGS) entry which is preliminary data.</text>
</comment>
<evidence type="ECO:0000256" key="2">
    <source>
        <dbReference type="ARBA" id="ARBA00022679"/>
    </source>
</evidence>
<evidence type="ECO:0000313" key="11">
    <source>
        <dbReference type="EMBL" id="OHY95610.1"/>
    </source>
</evidence>
<dbReference type="PANTHER" id="PTHR34047">
    <property type="entry name" value="NUCLEAR INTRON MATURASE 1, MITOCHONDRIAL-RELATED"/>
    <property type="match status" value="1"/>
</dbReference>
<evidence type="ECO:0000256" key="9">
    <source>
        <dbReference type="ARBA" id="ARBA00048173"/>
    </source>
</evidence>
<dbReference type="Pfam" id="PF00078">
    <property type="entry name" value="RVT_1"/>
    <property type="match status" value="1"/>
</dbReference>
<sequence length="323" mass="37270">MNNDYSNTQGGSVNDNQWKEDLDGIWSITLTPKLSNIYNVLAYGEWLSDPNKIEALSVKKIHVDTGGKKRLIYSPNMDSKGFYQAILPKLNETFEKMEERAVAYGFVPKRSCVDQALQHVNYAYTISLDIKDFFDHVKIKHVKGLIDEELIPYLFIDGAARQGLPTSPMVSNIAFNAIDLEIITFLEERMGFTTSKPKAERDMFFWDLDLDFDQEQKRYYAYTRYADDLSVSLDQYEDIARVINGVQRILLRHGFELNARKTKILDSNNGRRVICGVGVDEETVYPTRKTLKKLRAAKHQKNLSSMFGHRAWIYSIDKKKPVR</sequence>
<evidence type="ECO:0000256" key="6">
    <source>
        <dbReference type="ARBA" id="ARBA00022918"/>
    </source>
</evidence>
<reference evidence="11 12" key="1">
    <citation type="submission" date="2016-09" db="EMBL/GenBank/DDBJ databases">
        <title>Isolation, identification and antibiotic sensitivity analysis of bacterial pathogen from juvenile Hippocampus erectus with tail-rotted disease.</title>
        <authorList>
            <person name="Yang Q."/>
        </authorList>
    </citation>
    <scope>NUCLEOTIDE SEQUENCE [LARGE SCALE GENOMIC DNA]</scope>
    <source>
        <strain evidence="11 12">HM-10</strain>
    </source>
</reference>
<dbReference type="SUPFAM" id="SSF56672">
    <property type="entry name" value="DNA/RNA polymerases"/>
    <property type="match status" value="1"/>
</dbReference>
<proteinExistence type="inferred from homology"/>